<dbReference type="GO" id="GO:0000466">
    <property type="term" value="P:maturation of 5.8S rRNA from tricistronic rRNA transcript (SSU-rRNA, 5.8S rRNA, LSU-rRNA)"/>
    <property type="evidence" value="ECO:0007669"/>
    <property type="project" value="TreeGrafter"/>
</dbReference>
<evidence type="ECO:0000313" key="3">
    <source>
        <dbReference type="EMBL" id="CAI8045559.1"/>
    </source>
</evidence>
<gene>
    <name evidence="3" type="ORF">GBAR_LOCUS25201</name>
</gene>
<accession>A0AA35TD43</accession>
<dbReference type="GO" id="GO:0000463">
    <property type="term" value="P:maturation of LSU-rRNA from tricistronic rRNA transcript (SSU-rRNA, 5.8S rRNA, LSU-rRNA)"/>
    <property type="evidence" value="ECO:0007669"/>
    <property type="project" value="TreeGrafter"/>
</dbReference>
<evidence type="ECO:0000256" key="1">
    <source>
        <dbReference type="SAM" id="MobiDB-lite"/>
    </source>
</evidence>
<dbReference type="InterPro" id="IPR039844">
    <property type="entry name" value="URB1"/>
</dbReference>
<dbReference type="InterPro" id="IPR021714">
    <property type="entry name" value="URB1_N"/>
</dbReference>
<dbReference type="EMBL" id="CASHTH010003479">
    <property type="protein sequence ID" value="CAI8045559.1"/>
    <property type="molecule type" value="Genomic_DNA"/>
</dbReference>
<organism evidence="3 4">
    <name type="scientific">Geodia barretti</name>
    <name type="common">Barrett's horny sponge</name>
    <dbReference type="NCBI Taxonomy" id="519541"/>
    <lineage>
        <taxon>Eukaryota</taxon>
        <taxon>Metazoa</taxon>
        <taxon>Porifera</taxon>
        <taxon>Demospongiae</taxon>
        <taxon>Heteroscleromorpha</taxon>
        <taxon>Tetractinellida</taxon>
        <taxon>Astrophorina</taxon>
        <taxon>Geodiidae</taxon>
        <taxon>Geodia</taxon>
    </lineage>
</organism>
<feature type="region of interest" description="Disordered" evidence="1">
    <location>
        <begin position="1"/>
        <end position="27"/>
    </location>
</feature>
<dbReference type="Proteomes" id="UP001174909">
    <property type="component" value="Unassembled WGS sequence"/>
</dbReference>
<dbReference type="PANTHER" id="PTHR13500:SF0">
    <property type="entry name" value="NUCLEOLAR PRE-RIBOSOMAL-ASSOCIATED PROTEIN 1"/>
    <property type="match status" value="1"/>
</dbReference>
<dbReference type="GO" id="GO:0005730">
    <property type="term" value="C:nucleolus"/>
    <property type="evidence" value="ECO:0007669"/>
    <property type="project" value="TreeGrafter"/>
</dbReference>
<name>A0AA35TD43_GEOBA</name>
<feature type="domain" description="URB1 N-terminal" evidence="2">
    <location>
        <begin position="59"/>
        <end position="352"/>
    </location>
</feature>
<reference evidence="3" key="1">
    <citation type="submission" date="2023-03" db="EMBL/GenBank/DDBJ databases">
        <authorList>
            <person name="Steffen K."/>
            <person name="Cardenas P."/>
        </authorList>
    </citation>
    <scope>NUCLEOTIDE SEQUENCE</scope>
</reference>
<evidence type="ECO:0000313" key="4">
    <source>
        <dbReference type="Proteomes" id="UP001174909"/>
    </source>
</evidence>
<evidence type="ECO:0000259" key="2">
    <source>
        <dbReference type="Pfam" id="PF11707"/>
    </source>
</evidence>
<keyword evidence="4" id="KW-1185">Reference proteome</keyword>
<dbReference type="Pfam" id="PF11707">
    <property type="entry name" value="Npa1"/>
    <property type="match status" value="1"/>
</dbReference>
<dbReference type="AlphaFoldDB" id="A0AA35TD43"/>
<sequence length="676" mass="72601">MKKRKRKEVEEGEINQESESRGSSKKAKIGVDPLKKFLSLVELVTVLQSQSDSGSGMGQSPGHKLVGAILRDHMRPLYSALMTSCPMRLVGACLRLLTAMVMQGHTAARDVQQTFNFAYKPLLVFPNRTNRIKGTSDSVRTCFVKFALSFLIAGDNDVIRNILQLKIPVVSVQTAPRGSSGMVHLFLSTLREKVLRNSRVSKRAKSALFNHYALKQLSCLLSLTGPGGETMGAGGPGKRERRGEELEMVSEGSGEVVVISLRDYVLEVLTELCTSFQLGVCYRTKTDSLLAGRTNNSAILQLLLSFTGSLCEPGVQSLVSEAIATCPDLLTPYLGAVGVSFEPRPNSKWIDNVDFLNRLVCGLPPVPETLGIIGGCGHEVPTSLVPAAVSLTVPAAISRSFLNQGIQILATHVSGVLDLEPSPLVRLKTLDLIRGILKRAVATAASLSALGPSIPPGLGSGTGATCGEMSPSASIGPTVTTTYSDSVLKLLPELKTLVNLRQTLCQGMACGVSAASSLEQAKASDSFSPQHRLDNAGLLEDPSGLLTGCLEVMRGYQTLSPSQFLQADFNPVRLLPSLAHLATDRATPVPPSVLTATLRLLEEIPSDLFKWQQQKSGVLSSLLWLVVCDGRDIHDVALRLTLKLLLSVECFSQLEVELGLVLTAARRFTDLCLPER</sequence>
<proteinExistence type="predicted"/>
<protein>
    <submittedName>
        <fullName evidence="3">Nucleolar pre-ribosomal-associated protein 1</fullName>
    </submittedName>
</protein>
<feature type="non-terminal residue" evidence="3">
    <location>
        <position position="676"/>
    </location>
</feature>
<dbReference type="PANTHER" id="PTHR13500">
    <property type="entry name" value="NUCLEOLAR PRERIBOSOMAL-ASSOCIATED PROTEIN 1"/>
    <property type="match status" value="1"/>
</dbReference>
<comment type="caution">
    <text evidence="3">The sequence shown here is derived from an EMBL/GenBank/DDBJ whole genome shotgun (WGS) entry which is preliminary data.</text>
</comment>